<evidence type="ECO:0008006" key="3">
    <source>
        <dbReference type="Google" id="ProtNLM"/>
    </source>
</evidence>
<dbReference type="OrthoDB" id="9785911at2"/>
<dbReference type="Gene3D" id="3.40.630.30">
    <property type="match status" value="1"/>
</dbReference>
<evidence type="ECO:0000313" key="2">
    <source>
        <dbReference type="Proteomes" id="UP000298180"/>
    </source>
</evidence>
<comment type="caution">
    <text evidence="1">The sequence shown here is derived from an EMBL/GenBank/DDBJ whole genome shotgun (WGS) entry which is preliminary data.</text>
</comment>
<dbReference type="AlphaFoldDB" id="A0A4Z0BWS0"/>
<dbReference type="Proteomes" id="UP000298180">
    <property type="component" value="Unassembled WGS sequence"/>
</dbReference>
<organism evidence="1 2">
    <name type="scientific">Ramlibacter henchirensis</name>
    <dbReference type="NCBI Taxonomy" id="204072"/>
    <lineage>
        <taxon>Bacteria</taxon>
        <taxon>Pseudomonadati</taxon>
        <taxon>Pseudomonadota</taxon>
        <taxon>Betaproteobacteria</taxon>
        <taxon>Burkholderiales</taxon>
        <taxon>Comamonadaceae</taxon>
        <taxon>Ramlibacter</taxon>
    </lineage>
</organism>
<dbReference type="RefSeq" id="WP_135263966.1">
    <property type="nucleotide sequence ID" value="NZ_SMLM01000002.1"/>
</dbReference>
<dbReference type="EMBL" id="SMLM01000002">
    <property type="protein sequence ID" value="TFZ02439.1"/>
    <property type="molecule type" value="Genomic_DNA"/>
</dbReference>
<reference evidence="1 2" key="1">
    <citation type="submission" date="2019-03" db="EMBL/GenBank/DDBJ databases">
        <title>Ramlibacter henchirensis DSM 14656, whole genome shotgun sequence.</title>
        <authorList>
            <person name="Zhang X."/>
            <person name="Feng G."/>
            <person name="Zhu H."/>
        </authorList>
    </citation>
    <scope>NUCLEOTIDE SEQUENCE [LARGE SCALE GENOMIC DNA]</scope>
    <source>
        <strain evidence="1 2">DSM 14656</strain>
    </source>
</reference>
<dbReference type="SUPFAM" id="SSF55729">
    <property type="entry name" value="Acyl-CoA N-acyltransferases (Nat)"/>
    <property type="match status" value="1"/>
</dbReference>
<protein>
    <recommendedName>
        <fullName evidence="3">GNAT family N-acetyltransferase</fullName>
    </recommendedName>
</protein>
<accession>A0A4Z0BWS0</accession>
<keyword evidence="2" id="KW-1185">Reference proteome</keyword>
<gene>
    <name evidence="1" type="ORF">EZ313_14335</name>
</gene>
<dbReference type="InterPro" id="IPR016181">
    <property type="entry name" value="Acyl_CoA_acyltransferase"/>
</dbReference>
<sequence>MAVTRSLELRPEEAMAWFQSMPRTQRLRSLAPDFGQADTRRAPGLTCFHVGYEEGPSRWLHTLHLRDVPGLGQAAISPYGYGGPLCSNEEPAFIEGAWTAYQAWARGHSVLGEFCRFHPEAEHQRFFLGDVRANRVTVSVDLQVHPVEGQYNTLARRKLKRAARIPVRWSREAADWRAFGDFYRRAMAAMGAHERYHFGDAYFEAISALEGIELCICGEGGEWLSAGVYLFQQRSARDAAPGGTMEYHLGASSEAGHAIGTAYLLQHAAALEGAARGLSNLYLGGGTSTDADNPLLFYKRAFSRRERIFHVGNAIHHEALYSAFAQSRGYHRESLPPHLLFD</sequence>
<name>A0A4Z0BWS0_9BURK</name>
<evidence type="ECO:0000313" key="1">
    <source>
        <dbReference type="EMBL" id="TFZ02439.1"/>
    </source>
</evidence>
<proteinExistence type="predicted"/>